<accession>A0ABS4MCH0</accession>
<proteinExistence type="predicted"/>
<dbReference type="Proteomes" id="UP001519292">
    <property type="component" value="Unassembled WGS sequence"/>
</dbReference>
<dbReference type="RefSeq" id="WP_209686130.1">
    <property type="nucleotide sequence ID" value="NZ_JAGGLU010000002.1"/>
</dbReference>
<keyword evidence="1" id="KW-0812">Transmembrane</keyword>
<feature type="transmembrane region" description="Helical" evidence="1">
    <location>
        <begin position="7"/>
        <end position="28"/>
    </location>
</feature>
<feature type="transmembrane region" description="Helical" evidence="1">
    <location>
        <begin position="153"/>
        <end position="181"/>
    </location>
</feature>
<dbReference type="EMBL" id="JAGGLU010000002">
    <property type="protein sequence ID" value="MBP2057382.1"/>
    <property type="molecule type" value="Genomic_DNA"/>
</dbReference>
<name>A0ABS4MCH0_9LACO</name>
<keyword evidence="1" id="KW-1133">Transmembrane helix</keyword>
<evidence type="ECO:0008006" key="4">
    <source>
        <dbReference type="Google" id="ProtNLM"/>
    </source>
</evidence>
<keyword evidence="1" id="KW-0472">Membrane</keyword>
<sequence length="271" mass="30345">MPKKTKQILILGVIVYLIILTFPLMAGIKESLVPGIKFHTDNAVYMYFYAQPFGANGSFIIMTVLPFVVISILSSFYIIFMKNTNGITNIIQRLGYNKFLKNSVLQVFSISSLISLIISIYEIIIINWTYFPFAFSNNGLFLSQRAHFSTNSLINLISYIITSSIGWGIFSVLIFGIGLFIKKDSIFLISSLVVAFSIILICALIPINNITIFISNLIIPMNLLAPGQVSFASQPNPPLGLTWTWIINAIIYSLIAFALIKLWHKKQLRGA</sequence>
<gene>
    <name evidence="2" type="ORF">J2Z60_000546</name>
</gene>
<protein>
    <recommendedName>
        <fullName evidence="4">ABC transporter permease</fullName>
    </recommendedName>
</protein>
<comment type="caution">
    <text evidence="2">The sequence shown here is derived from an EMBL/GenBank/DDBJ whole genome shotgun (WGS) entry which is preliminary data.</text>
</comment>
<evidence type="ECO:0000313" key="3">
    <source>
        <dbReference type="Proteomes" id="UP001519292"/>
    </source>
</evidence>
<organism evidence="2 3">
    <name type="scientific">Lactobacillus colini</name>
    <dbReference type="NCBI Taxonomy" id="1819254"/>
    <lineage>
        <taxon>Bacteria</taxon>
        <taxon>Bacillati</taxon>
        <taxon>Bacillota</taxon>
        <taxon>Bacilli</taxon>
        <taxon>Lactobacillales</taxon>
        <taxon>Lactobacillaceae</taxon>
        <taxon>Lactobacillus</taxon>
    </lineage>
</organism>
<feature type="transmembrane region" description="Helical" evidence="1">
    <location>
        <begin position="59"/>
        <end position="80"/>
    </location>
</feature>
<feature type="transmembrane region" description="Helical" evidence="1">
    <location>
        <begin position="107"/>
        <end position="133"/>
    </location>
</feature>
<evidence type="ECO:0000313" key="2">
    <source>
        <dbReference type="EMBL" id="MBP2057382.1"/>
    </source>
</evidence>
<feature type="transmembrane region" description="Helical" evidence="1">
    <location>
        <begin position="193"/>
        <end position="219"/>
    </location>
</feature>
<keyword evidence="3" id="KW-1185">Reference proteome</keyword>
<evidence type="ECO:0000256" key="1">
    <source>
        <dbReference type="SAM" id="Phobius"/>
    </source>
</evidence>
<reference evidence="2 3" key="1">
    <citation type="submission" date="2021-03" db="EMBL/GenBank/DDBJ databases">
        <title>Genomic Encyclopedia of Type Strains, Phase IV (KMG-IV): sequencing the most valuable type-strain genomes for metagenomic binning, comparative biology and taxonomic classification.</title>
        <authorList>
            <person name="Goeker M."/>
        </authorList>
    </citation>
    <scope>NUCLEOTIDE SEQUENCE [LARGE SCALE GENOMIC DNA]</scope>
    <source>
        <strain evidence="2 3">DSM 101872</strain>
    </source>
</reference>
<feature type="transmembrane region" description="Helical" evidence="1">
    <location>
        <begin position="239"/>
        <end position="260"/>
    </location>
</feature>